<reference evidence="2 4" key="2">
    <citation type="journal article" date="2014" name="BMC Genomics">
        <title>An improved genome release (version Mt4.0) for the model legume Medicago truncatula.</title>
        <authorList>
            <person name="Tang H."/>
            <person name="Krishnakumar V."/>
            <person name="Bidwell S."/>
            <person name="Rosen B."/>
            <person name="Chan A."/>
            <person name="Zhou S."/>
            <person name="Gentzbittel L."/>
            <person name="Childs K.L."/>
            <person name="Yandell M."/>
            <person name="Gundlach H."/>
            <person name="Mayer K.F."/>
            <person name="Schwartz D.C."/>
            <person name="Town C.D."/>
        </authorList>
    </citation>
    <scope>GENOME REANNOTATION</scope>
    <source>
        <strain evidence="3 4">cv. Jemalong A17</strain>
    </source>
</reference>
<evidence type="ECO:0000256" key="1">
    <source>
        <dbReference type="SAM" id="Phobius"/>
    </source>
</evidence>
<proteinExistence type="predicted"/>
<feature type="transmembrane region" description="Helical" evidence="1">
    <location>
        <begin position="48"/>
        <end position="67"/>
    </location>
</feature>
<evidence type="ECO:0000313" key="3">
    <source>
        <dbReference type="EnsemblPlants" id="AES96092"/>
    </source>
</evidence>
<name>G7JYY2_MEDTR</name>
<dbReference type="AlphaFoldDB" id="G7JYY2"/>
<keyword evidence="1" id="KW-1133">Transmembrane helix</keyword>
<dbReference type="Proteomes" id="UP000002051">
    <property type="component" value="Chromosome 5"/>
</dbReference>
<reference evidence="3" key="3">
    <citation type="submission" date="2015-04" db="UniProtKB">
        <authorList>
            <consortium name="EnsemblPlants"/>
        </authorList>
    </citation>
    <scope>IDENTIFICATION</scope>
    <source>
        <strain evidence="3">cv. Jemalong A17</strain>
    </source>
</reference>
<reference evidence="2 4" key="1">
    <citation type="journal article" date="2011" name="Nature">
        <title>The Medicago genome provides insight into the evolution of rhizobial symbioses.</title>
        <authorList>
            <person name="Young N.D."/>
            <person name="Debelle F."/>
            <person name="Oldroyd G.E."/>
            <person name="Geurts R."/>
            <person name="Cannon S.B."/>
            <person name="Udvardi M.K."/>
            <person name="Benedito V.A."/>
            <person name="Mayer K.F."/>
            <person name="Gouzy J."/>
            <person name="Schoof H."/>
            <person name="Van de Peer Y."/>
            <person name="Proost S."/>
            <person name="Cook D.R."/>
            <person name="Meyers B.C."/>
            <person name="Spannagl M."/>
            <person name="Cheung F."/>
            <person name="De Mita S."/>
            <person name="Krishnakumar V."/>
            <person name="Gundlach H."/>
            <person name="Zhou S."/>
            <person name="Mudge J."/>
            <person name="Bharti A.K."/>
            <person name="Murray J.D."/>
            <person name="Naoumkina M.A."/>
            <person name="Rosen B."/>
            <person name="Silverstein K.A."/>
            <person name="Tang H."/>
            <person name="Rombauts S."/>
            <person name="Zhao P.X."/>
            <person name="Zhou P."/>
            <person name="Barbe V."/>
            <person name="Bardou P."/>
            <person name="Bechner M."/>
            <person name="Bellec A."/>
            <person name="Berger A."/>
            <person name="Berges H."/>
            <person name="Bidwell S."/>
            <person name="Bisseling T."/>
            <person name="Choisne N."/>
            <person name="Couloux A."/>
            <person name="Denny R."/>
            <person name="Deshpande S."/>
            <person name="Dai X."/>
            <person name="Doyle J.J."/>
            <person name="Dudez A.M."/>
            <person name="Farmer A.D."/>
            <person name="Fouteau S."/>
            <person name="Franken C."/>
            <person name="Gibelin C."/>
            <person name="Gish J."/>
            <person name="Goldstein S."/>
            <person name="Gonzalez A.J."/>
            <person name="Green P.J."/>
            <person name="Hallab A."/>
            <person name="Hartog M."/>
            <person name="Hua A."/>
            <person name="Humphray S.J."/>
            <person name="Jeong D.H."/>
            <person name="Jing Y."/>
            <person name="Jocker A."/>
            <person name="Kenton S.M."/>
            <person name="Kim D.J."/>
            <person name="Klee K."/>
            <person name="Lai H."/>
            <person name="Lang C."/>
            <person name="Lin S."/>
            <person name="Macmil S.L."/>
            <person name="Magdelenat G."/>
            <person name="Matthews L."/>
            <person name="McCorrison J."/>
            <person name="Monaghan E.L."/>
            <person name="Mun J.H."/>
            <person name="Najar F.Z."/>
            <person name="Nicholson C."/>
            <person name="Noirot C."/>
            <person name="O'Bleness M."/>
            <person name="Paule C.R."/>
            <person name="Poulain J."/>
            <person name="Prion F."/>
            <person name="Qin B."/>
            <person name="Qu C."/>
            <person name="Retzel E.F."/>
            <person name="Riddle C."/>
            <person name="Sallet E."/>
            <person name="Samain S."/>
            <person name="Samson N."/>
            <person name="Sanders I."/>
            <person name="Saurat O."/>
            <person name="Scarpelli C."/>
            <person name="Schiex T."/>
            <person name="Segurens B."/>
            <person name="Severin A.J."/>
            <person name="Sherrier D.J."/>
            <person name="Shi R."/>
            <person name="Sims S."/>
            <person name="Singer S.R."/>
            <person name="Sinharoy S."/>
            <person name="Sterck L."/>
            <person name="Viollet A."/>
            <person name="Wang B.B."/>
            <person name="Wang K."/>
            <person name="Wang M."/>
            <person name="Wang X."/>
            <person name="Warfsmann J."/>
            <person name="Weissenbach J."/>
            <person name="White D.D."/>
            <person name="White J.D."/>
            <person name="Wiley G.B."/>
            <person name="Wincker P."/>
            <person name="Xing Y."/>
            <person name="Yang L."/>
            <person name="Yao Z."/>
            <person name="Ying F."/>
            <person name="Zhai J."/>
            <person name="Zhou L."/>
            <person name="Zuber A."/>
            <person name="Denarie J."/>
            <person name="Dixon R.A."/>
            <person name="May G.D."/>
            <person name="Schwartz D.C."/>
            <person name="Rogers J."/>
            <person name="Quetier F."/>
            <person name="Town C.D."/>
            <person name="Roe B.A."/>
        </authorList>
    </citation>
    <scope>NUCLEOTIDE SEQUENCE [LARGE SCALE GENOMIC DNA]</scope>
    <source>
        <strain evidence="2">A17</strain>
        <strain evidence="3 4">cv. Jemalong A17</strain>
    </source>
</reference>
<dbReference type="EMBL" id="CM001221">
    <property type="protein sequence ID" value="AES96092.1"/>
    <property type="molecule type" value="Genomic_DNA"/>
</dbReference>
<keyword evidence="1 2" id="KW-0812">Transmembrane</keyword>
<keyword evidence="1" id="KW-0472">Membrane</keyword>
<gene>
    <name evidence="2" type="ordered locus">MTR_5g033180</name>
</gene>
<evidence type="ECO:0000313" key="4">
    <source>
        <dbReference type="Proteomes" id="UP000002051"/>
    </source>
</evidence>
<dbReference type="HOGENOM" id="CLU_1828192_0_0_1"/>
<sequence length="141" mass="16124">MSRLLSRKLCSVFDPRHLHLCLRCLEEAGPVELSIFVLIYLLFAPHHIMSFVILFVCWFLGAPLLLLRDRESVSSCKLVWRDLVFLWCIEGEGCPSVLVLKSGGLITFGSRLGVSSLEQVWFWAFYGFFRWIGGREVVEAA</sequence>
<dbReference type="PaxDb" id="3880-AES96092"/>
<protein>
    <submittedName>
        <fullName evidence="2">Transmembrane protein, putative</fullName>
    </submittedName>
</protein>
<evidence type="ECO:0000313" key="2">
    <source>
        <dbReference type="EMBL" id="AES96092.1"/>
    </source>
</evidence>
<accession>G7JYY2</accession>
<dbReference type="EnsemblPlants" id="AES96092">
    <property type="protein sequence ID" value="AES96092"/>
    <property type="gene ID" value="MTR_5g033180"/>
</dbReference>
<keyword evidence="4" id="KW-1185">Reference proteome</keyword>
<organism evidence="2 4">
    <name type="scientific">Medicago truncatula</name>
    <name type="common">Barrel medic</name>
    <name type="synonym">Medicago tribuloides</name>
    <dbReference type="NCBI Taxonomy" id="3880"/>
    <lineage>
        <taxon>Eukaryota</taxon>
        <taxon>Viridiplantae</taxon>
        <taxon>Streptophyta</taxon>
        <taxon>Embryophyta</taxon>
        <taxon>Tracheophyta</taxon>
        <taxon>Spermatophyta</taxon>
        <taxon>Magnoliopsida</taxon>
        <taxon>eudicotyledons</taxon>
        <taxon>Gunneridae</taxon>
        <taxon>Pentapetalae</taxon>
        <taxon>rosids</taxon>
        <taxon>fabids</taxon>
        <taxon>Fabales</taxon>
        <taxon>Fabaceae</taxon>
        <taxon>Papilionoideae</taxon>
        <taxon>50 kb inversion clade</taxon>
        <taxon>NPAAA clade</taxon>
        <taxon>Hologalegina</taxon>
        <taxon>IRL clade</taxon>
        <taxon>Trifolieae</taxon>
        <taxon>Medicago</taxon>
    </lineage>
</organism>